<name>A0AAP6JFY7_9GAMM</name>
<gene>
    <name evidence="1" type="ORF">VCB98_10785</name>
</gene>
<dbReference type="EMBL" id="JAYGII010000027">
    <property type="protein sequence ID" value="MEA5446305.1"/>
    <property type="molecule type" value="Genomic_DNA"/>
</dbReference>
<accession>A0AAP6JFY7</accession>
<organism evidence="1 2">
    <name type="scientific">Natronospira elongata</name>
    <dbReference type="NCBI Taxonomy" id="3110268"/>
    <lineage>
        <taxon>Bacteria</taxon>
        <taxon>Pseudomonadati</taxon>
        <taxon>Pseudomonadota</taxon>
        <taxon>Gammaproteobacteria</taxon>
        <taxon>Natronospirales</taxon>
        <taxon>Natronospiraceae</taxon>
        <taxon>Natronospira</taxon>
    </lineage>
</organism>
<reference evidence="1 2" key="1">
    <citation type="submission" date="2023-12" db="EMBL/GenBank/DDBJ databases">
        <title>Whole-genome sequencing of halo(alkali)philic microorganisms from hypersaline lakes.</title>
        <authorList>
            <person name="Sorokin D.Y."/>
            <person name="Merkel A.Y."/>
            <person name="Messina E."/>
            <person name="Yakimov M."/>
        </authorList>
    </citation>
    <scope>NUCLEOTIDE SEQUENCE [LARGE SCALE GENOMIC DNA]</scope>
    <source>
        <strain evidence="1 2">AB-CW1</strain>
    </source>
</reference>
<dbReference type="RefSeq" id="WP_346052448.1">
    <property type="nucleotide sequence ID" value="NZ_JAYGII010000027.1"/>
</dbReference>
<dbReference type="InterPro" id="IPR019238">
    <property type="entry name" value="AbiEi_2"/>
</dbReference>
<comment type="caution">
    <text evidence="1">The sequence shown here is derived from an EMBL/GenBank/DDBJ whole genome shotgun (WGS) entry which is preliminary data.</text>
</comment>
<dbReference type="Pfam" id="PF09952">
    <property type="entry name" value="AbiEi_2"/>
    <property type="match status" value="1"/>
</dbReference>
<protein>
    <submittedName>
        <fullName evidence="1">Type IV toxin-antitoxin system AbiEi family antitoxin</fullName>
    </submittedName>
</protein>
<dbReference type="AlphaFoldDB" id="A0AAP6JFY7"/>
<evidence type="ECO:0000313" key="2">
    <source>
        <dbReference type="Proteomes" id="UP001302316"/>
    </source>
</evidence>
<dbReference type="Proteomes" id="UP001302316">
    <property type="component" value="Unassembled WGS sequence"/>
</dbReference>
<keyword evidence="2" id="KW-1185">Reference proteome</keyword>
<sequence length="333" mass="37736">MVAGEVRDGNFVHVRRPKDLVEAYLDLEMPKDGPVVRYAVVTRRQVTGAVARNIAARLHQSAVKAPYLLVAEHIHSDAAESLKTLGVQYVDGAGNIFLRSDDPFVHIYLQGKSSAKSRKDRAVRAFQPAGLKVIFTLLSVPGAWRLDYRTLAQYSEVSVGTVVNTLDDLKALEYCRVSGRKRMPNADRENELIDRWVENYLERLRPKLTVHRFRAKDRDWWHHFGPESYEQFSLWLGSESAASVLTKGFLVPGKITVYGEPDLNQLARRLRLQRDDDGDIELLDVFWNFKDAPIRQVYDGKRVCPPLLIYADLIGTGDARCLDAAGMIRGQFL</sequence>
<evidence type="ECO:0000313" key="1">
    <source>
        <dbReference type="EMBL" id="MEA5446305.1"/>
    </source>
</evidence>
<proteinExistence type="predicted"/>